<gene>
    <name evidence="2" type="ORF">FHR70_004047</name>
</gene>
<feature type="signal peptide" evidence="1">
    <location>
        <begin position="1"/>
        <end position="25"/>
    </location>
</feature>
<sequence>MRRRDIVQLLGAATWLSLMPSQALAADRVRRIGWVEAHRERGPPSTNNWTAVAEQLRPLGWIRGDNVRADIHVPTSLAQLPAIAKAAVGGNPDVIVTTGTPATLAVRAETRTLPVLFLEVSDPIGNRILNNLSRPEGNVTGFTTFELSLTGKWLQLLRELDPQIQRVAILCNPETAPNRASPYVREFEATAAMLSVEPILAFAQDVSGIEPVVVGLAAKPGGALLVLPDEFTLTYRHTIINLTAHHRIPAIYGTRFAVTTGGLISYGPTIEGLHRNLASYIDRILRGAQPSDLPVQAPTTYSLSVNLRTAKALGLAVPPTILAAADEVIE</sequence>
<dbReference type="InterPro" id="IPR007487">
    <property type="entry name" value="ABC_transpt-TYRBP-like"/>
</dbReference>
<dbReference type="AlphaFoldDB" id="A0A7W4YZ44"/>
<organism evidence="2 3">
    <name type="scientific">Microvirga lupini</name>
    <dbReference type="NCBI Taxonomy" id="420324"/>
    <lineage>
        <taxon>Bacteria</taxon>
        <taxon>Pseudomonadati</taxon>
        <taxon>Pseudomonadota</taxon>
        <taxon>Alphaproteobacteria</taxon>
        <taxon>Hyphomicrobiales</taxon>
        <taxon>Methylobacteriaceae</taxon>
        <taxon>Microvirga</taxon>
    </lineage>
</organism>
<dbReference type="Proteomes" id="UP000532010">
    <property type="component" value="Unassembled WGS sequence"/>
</dbReference>
<comment type="caution">
    <text evidence="2">The sequence shown here is derived from an EMBL/GenBank/DDBJ whole genome shotgun (WGS) entry which is preliminary data.</text>
</comment>
<name>A0A7W4YZ44_9HYPH</name>
<dbReference type="Gene3D" id="3.40.50.2300">
    <property type="match status" value="2"/>
</dbReference>
<dbReference type="PANTHER" id="PTHR35271">
    <property type="entry name" value="ABC TRANSPORTER, SUBSTRATE-BINDING LIPOPROTEIN-RELATED"/>
    <property type="match status" value="1"/>
</dbReference>
<keyword evidence="1" id="KW-0732">Signal</keyword>
<dbReference type="CDD" id="cd06325">
    <property type="entry name" value="PBP1_ABC_unchar_transporter"/>
    <property type="match status" value="1"/>
</dbReference>
<evidence type="ECO:0000313" key="3">
    <source>
        <dbReference type="Proteomes" id="UP000532010"/>
    </source>
</evidence>
<dbReference type="EMBL" id="JACHWB010000006">
    <property type="protein sequence ID" value="MBB3020959.1"/>
    <property type="molecule type" value="Genomic_DNA"/>
</dbReference>
<feature type="chain" id="PRO_5030594291" evidence="1">
    <location>
        <begin position="26"/>
        <end position="330"/>
    </location>
</feature>
<dbReference type="PANTHER" id="PTHR35271:SF1">
    <property type="entry name" value="ABC TRANSPORTER, SUBSTRATE-BINDING LIPOPROTEIN"/>
    <property type="match status" value="1"/>
</dbReference>
<evidence type="ECO:0000313" key="2">
    <source>
        <dbReference type="EMBL" id="MBB3020959.1"/>
    </source>
</evidence>
<evidence type="ECO:0000256" key="1">
    <source>
        <dbReference type="SAM" id="SignalP"/>
    </source>
</evidence>
<dbReference type="RefSeq" id="WP_183453385.1">
    <property type="nucleotide sequence ID" value="NZ_JACHWB010000006.1"/>
</dbReference>
<dbReference type="Pfam" id="PF04392">
    <property type="entry name" value="ABC_sub_bind"/>
    <property type="match status" value="1"/>
</dbReference>
<accession>A0A7W4YZ44</accession>
<proteinExistence type="predicted"/>
<protein>
    <submittedName>
        <fullName evidence="2">Putative ABC transport system substrate-binding protein</fullName>
    </submittedName>
</protein>
<reference evidence="2 3" key="1">
    <citation type="submission" date="2020-08" db="EMBL/GenBank/DDBJ databases">
        <title>The Agave Microbiome: Exploring the role of microbial communities in plant adaptations to desert environments.</title>
        <authorList>
            <person name="Partida-Martinez L.P."/>
        </authorList>
    </citation>
    <scope>NUCLEOTIDE SEQUENCE [LARGE SCALE GENOMIC DNA]</scope>
    <source>
        <strain evidence="2 3">AT3.9</strain>
    </source>
</reference>
<keyword evidence="3" id="KW-1185">Reference proteome</keyword>